<evidence type="ECO:0000256" key="1">
    <source>
        <dbReference type="SAM" id="MobiDB-lite"/>
    </source>
</evidence>
<feature type="region of interest" description="Disordered" evidence="1">
    <location>
        <begin position="167"/>
        <end position="210"/>
    </location>
</feature>
<reference evidence="2" key="1">
    <citation type="journal article" date="2021" name="Open Biol.">
        <title>Shared evolutionary footprints suggest mitochondrial oxidative damage underlies multiple complex I losses in fungi.</title>
        <authorList>
            <person name="Schikora-Tamarit M.A."/>
            <person name="Marcet-Houben M."/>
            <person name="Nosek J."/>
            <person name="Gabaldon T."/>
        </authorList>
    </citation>
    <scope>NUCLEOTIDE SEQUENCE</scope>
    <source>
        <strain evidence="2">CBS6341</strain>
    </source>
</reference>
<dbReference type="AlphaFoldDB" id="A0A9P8PME1"/>
<dbReference type="Proteomes" id="UP000769528">
    <property type="component" value="Unassembled WGS sequence"/>
</dbReference>
<accession>A0A9P8PME1</accession>
<name>A0A9P8PME1_9ASCO</name>
<organism evidence="2 3">
    <name type="scientific">Wickerhamomyces mucosus</name>
    <dbReference type="NCBI Taxonomy" id="1378264"/>
    <lineage>
        <taxon>Eukaryota</taxon>
        <taxon>Fungi</taxon>
        <taxon>Dikarya</taxon>
        <taxon>Ascomycota</taxon>
        <taxon>Saccharomycotina</taxon>
        <taxon>Saccharomycetes</taxon>
        <taxon>Phaffomycetales</taxon>
        <taxon>Wickerhamomycetaceae</taxon>
        <taxon>Wickerhamomyces</taxon>
    </lineage>
</organism>
<gene>
    <name evidence="2" type="ORF">WICMUC_002986</name>
</gene>
<dbReference type="EMBL" id="JAEUBF010000796">
    <property type="protein sequence ID" value="KAH3674783.1"/>
    <property type="molecule type" value="Genomic_DNA"/>
</dbReference>
<keyword evidence="3" id="KW-1185">Reference proteome</keyword>
<proteinExistence type="predicted"/>
<comment type="caution">
    <text evidence="2">The sequence shown here is derived from an EMBL/GenBank/DDBJ whole genome shotgun (WGS) entry which is preliminary data.</text>
</comment>
<dbReference type="OrthoDB" id="284473at2759"/>
<feature type="region of interest" description="Disordered" evidence="1">
    <location>
        <begin position="1"/>
        <end position="44"/>
    </location>
</feature>
<feature type="compositionally biased region" description="Basic and acidic residues" evidence="1">
    <location>
        <begin position="8"/>
        <end position="28"/>
    </location>
</feature>
<sequence>MVQFSEYLSRKKNETSKVDSLKNKRISDTKSPNVGQVNDIEKQSMVSPTKYQSPSWDHLDSFINYYELPPILSPNLPSKYNVENKAVNGDLNNIPKKVEPSLPDAFQKNVHQSAKIPKMLSPTLPDRYERKLVQPQPQRNLKIHHLEDQLNTTVVPKNKDNIYQQEVKQDRPGEYSAKKRSVSEDESPKPIGLGISTKASKKIKKDQRPATASTAIASKATVKTYTQTATTLEELLKKVDKYLEVAKYRKHRGDDLKPKNPRLALAYFIDCIIIYLVTFNHDDQARRLSRKLYNDNRWLSLIDFLNFVLNFAKSNDIEDIVGLVYQVRSIVYEHLSSIYEDFIKIKQSRRNKLNTNDFDDIIKIDDAIITDIDRKCKYAQLSKKGIMEAEKYLSIFKIQEKYPSIIQAMNAATNIPDNESKLIDPVNDNLHLPISTGVGLKEITRYAFLFVKAWCKEQDIGYEDWIF</sequence>
<feature type="compositionally biased region" description="Basic and acidic residues" evidence="1">
    <location>
        <begin position="167"/>
        <end position="188"/>
    </location>
</feature>
<reference evidence="2" key="2">
    <citation type="submission" date="2021-01" db="EMBL/GenBank/DDBJ databases">
        <authorList>
            <person name="Schikora-Tamarit M.A."/>
        </authorList>
    </citation>
    <scope>NUCLEOTIDE SEQUENCE</scope>
    <source>
        <strain evidence="2">CBS6341</strain>
    </source>
</reference>
<protein>
    <submittedName>
        <fullName evidence="2">Uncharacterized protein</fullName>
    </submittedName>
</protein>
<evidence type="ECO:0000313" key="2">
    <source>
        <dbReference type="EMBL" id="KAH3674783.1"/>
    </source>
</evidence>
<evidence type="ECO:0000313" key="3">
    <source>
        <dbReference type="Proteomes" id="UP000769528"/>
    </source>
</evidence>